<dbReference type="CDD" id="cd02440">
    <property type="entry name" value="AdoMet_MTases"/>
    <property type="match status" value="1"/>
</dbReference>
<dbReference type="AlphaFoldDB" id="A0A1X9T0H5"/>
<comment type="function">
    <text evidence="2 7">Catalyzes the formation of N(7)-methylguanine at position 46 (m7G46) in tRNA.</text>
</comment>
<feature type="binding site" evidence="7">
    <location>
        <position position="126"/>
    </location>
    <ligand>
        <name>S-adenosyl-L-methionine</name>
        <dbReference type="ChEBI" id="CHEBI:59789"/>
    </ligand>
</feature>
<keyword evidence="3 7" id="KW-0489">Methyltransferase</keyword>
<dbReference type="Pfam" id="PF02390">
    <property type="entry name" value="Methyltransf_4"/>
    <property type="match status" value="1"/>
</dbReference>
<evidence type="ECO:0000313" key="9">
    <source>
        <dbReference type="Proteomes" id="UP000194265"/>
    </source>
</evidence>
<dbReference type="InterPro" id="IPR055361">
    <property type="entry name" value="tRNA_methyltr_TrmB_bact"/>
</dbReference>
<evidence type="ECO:0000256" key="1">
    <source>
        <dbReference type="ARBA" id="ARBA00000142"/>
    </source>
</evidence>
<name>A0A1X9T0H5_9BACT</name>
<keyword evidence="6 7" id="KW-0819">tRNA processing</keyword>
<dbReference type="PROSITE" id="PS51625">
    <property type="entry name" value="SAM_MT_TRMB"/>
    <property type="match status" value="1"/>
</dbReference>
<protein>
    <recommendedName>
        <fullName evidence="7">tRNA (guanine-N(7)-)-methyltransferase</fullName>
        <ecNumber evidence="7">2.1.1.33</ecNumber>
    </recommendedName>
    <alternativeName>
        <fullName evidence="7">tRNA (guanine(46)-N(7))-methyltransferase</fullName>
    </alternativeName>
    <alternativeName>
        <fullName evidence="7">tRNA(m7G46)-methyltransferase</fullName>
    </alternativeName>
</protein>
<dbReference type="RefSeq" id="WP_086248155.1">
    <property type="nucleotide sequence ID" value="NZ_CP018791.1"/>
</dbReference>
<dbReference type="SUPFAM" id="SSF53335">
    <property type="entry name" value="S-adenosyl-L-methionine-dependent methyltransferases"/>
    <property type="match status" value="1"/>
</dbReference>
<dbReference type="GO" id="GO:0008176">
    <property type="term" value="F:tRNA (guanine(46)-N7)-methyltransferase activity"/>
    <property type="evidence" value="ECO:0007669"/>
    <property type="project" value="UniProtKB-UniRule"/>
</dbReference>
<dbReference type="EC" id="2.1.1.33" evidence="7"/>
<feature type="binding site" evidence="7">
    <location>
        <position position="234"/>
    </location>
    <ligand>
        <name>substrate</name>
    </ligand>
</feature>
<proteinExistence type="inferred from homology"/>
<comment type="caution">
    <text evidence="7">Lacks conserved residue(s) required for the propagation of feature annotation.</text>
</comment>
<dbReference type="UniPathway" id="UPA00989"/>
<feature type="binding site" evidence="7">
    <location>
        <position position="204"/>
    </location>
    <ligand>
        <name>substrate</name>
    </ligand>
</feature>
<accession>A0A1X9T0H5</accession>
<dbReference type="GO" id="GO:0043527">
    <property type="term" value="C:tRNA methyltransferase complex"/>
    <property type="evidence" value="ECO:0007669"/>
    <property type="project" value="TreeGrafter"/>
</dbReference>
<comment type="similarity">
    <text evidence="7">Belongs to the class I-like SAM-binding methyltransferase superfamily. TrmB family.</text>
</comment>
<dbReference type="OrthoDB" id="9802090at2"/>
<keyword evidence="4 7" id="KW-0808">Transferase</keyword>
<dbReference type="EMBL" id="CP018791">
    <property type="protein sequence ID" value="ARR01990.1"/>
    <property type="molecule type" value="Genomic_DNA"/>
</dbReference>
<evidence type="ECO:0000313" key="8">
    <source>
        <dbReference type="EMBL" id="ARR01990.1"/>
    </source>
</evidence>
<dbReference type="NCBIfam" id="TIGR00091">
    <property type="entry name" value="tRNA (guanosine(46)-N7)-methyltransferase TrmB"/>
    <property type="match status" value="1"/>
</dbReference>
<evidence type="ECO:0000256" key="3">
    <source>
        <dbReference type="ARBA" id="ARBA00022603"/>
    </source>
</evidence>
<dbReference type="Proteomes" id="UP000194265">
    <property type="component" value="Chromosome"/>
</dbReference>
<feature type="binding site" evidence="7">
    <location>
        <position position="178"/>
    </location>
    <ligand>
        <name>S-adenosyl-L-methionine</name>
        <dbReference type="ChEBI" id="CHEBI:59789"/>
    </ligand>
</feature>
<organism evidence="8 9">
    <name type="scientific">Campylobacter vicugnae</name>
    <dbReference type="NCBI Taxonomy" id="1660076"/>
    <lineage>
        <taxon>Bacteria</taxon>
        <taxon>Pseudomonadati</taxon>
        <taxon>Campylobacterota</taxon>
        <taxon>Epsilonproteobacteria</taxon>
        <taxon>Campylobacterales</taxon>
        <taxon>Campylobacteraceae</taxon>
        <taxon>Campylobacter</taxon>
    </lineage>
</organism>
<dbReference type="NCBIfam" id="NF010719">
    <property type="entry name" value="PRK14121.1"/>
    <property type="match status" value="1"/>
</dbReference>
<evidence type="ECO:0000256" key="4">
    <source>
        <dbReference type="ARBA" id="ARBA00022679"/>
    </source>
</evidence>
<dbReference type="InterPro" id="IPR029063">
    <property type="entry name" value="SAM-dependent_MTases_sf"/>
</dbReference>
<feature type="binding site" evidence="7">
    <location>
        <position position="151"/>
    </location>
    <ligand>
        <name>S-adenosyl-L-methionine</name>
        <dbReference type="ChEBI" id="CHEBI:59789"/>
    </ligand>
</feature>
<dbReference type="PANTHER" id="PTHR23417">
    <property type="entry name" value="3-DEOXY-D-MANNO-OCTULOSONIC-ACID TRANSFERASE/TRNA GUANINE-N 7 - -METHYLTRANSFERASE"/>
    <property type="match status" value="1"/>
</dbReference>
<dbReference type="PANTHER" id="PTHR23417:SF14">
    <property type="entry name" value="PENTACOTRIPEPTIDE-REPEAT REGION OF PRORP DOMAIN-CONTAINING PROTEIN"/>
    <property type="match status" value="1"/>
</dbReference>
<evidence type="ECO:0000256" key="5">
    <source>
        <dbReference type="ARBA" id="ARBA00022691"/>
    </source>
</evidence>
<dbReference type="HAMAP" id="MF_01057">
    <property type="entry name" value="tRNA_methyltr_TrmB"/>
    <property type="match status" value="1"/>
</dbReference>
<comment type="catalytic activity">
    <reaction evidence="1 7">
        <text>guanosine(46) in tRNA + S-adenosyl-L-methionine = N(7)-methylguanosine(46) in tRNA + S-adenosyl-L-homocysteine</text>
        <dbReference type="Rhea" id="RHEA:42708"/>
        <dbReference type="Rhea" id="RHEA-COMP:10188"/>
        <dbReference type="Rhea" id="RHEA-COMP:10189"/>
        <dbReference type="ChEBI" id="CHEBI:57856"/>
        <dbReference type="ChEBI" id="CHEBI:59789"/>
        <dbReference type="ChEBI" id="CHEBI:74269"/>
        <dbReference type="ChEBI" id="CHEBI:74480"/>
        <dbReference type="EC" id="2.1.1.33"/>
    </reaction>
</comment>
<dbReference type="InterPro" id="IPR003358">
    <property type="entry name" value="tRNA_(Gua-N-7)_MeTrfase_Trmb"/>
</dbReference>
<dbReference type="STRING" id="1660074.CVIC8964_0574"/>
<sequence length="391" mass="45219">MPNFVAKNLKNIELPASFDGVEFIWEAINGDEKLVYTKALGCEFCLVVKGRANNYVIKCDKLSRPAKLEAVQRALEAYKQLFACEVISQATAIKKSKNSNQSDYIISSDELVNRLENCEYKKIFVEIGFGSGRHLLYQAKENPDALIIGIEVYKPACLQVENLAGINKLKNIILLNLDARLVMSLLRSNSIDRLFLHFPVPWGKSKMRRVVSPQFAIEAKRVIKDSGTFELRSDDREYSDYTIGCFMDLNDANIQIYKNRFLEVSSKYEDRWIRQNKDIYDVICSFYGSSDELDLDFKFEFNGLDLEYIKLNFANKTIKNSDYFIHLERIYTLCDGSALLRVAFGSFYRPEHRYILITKERALYLFKKPLLTPENIKAHKNLEDMLRCVTL</sequence>
<keyword evidence="5 7" id="KW-0949">S-adenosyl-L-methionine</keyword>
<evidence type="ECO:0000256" key="2">
    <source>
        <dbReference type="ARBA" id="ARBA00003015"/>
    </source>
</evidence>
<gene>
    <name evidence="8" type="primary">trmI</name>
    <name evidence="7" type="synonym">trmB</name>
    <name evidence="8" type="ORF">CVIC8964_0574</name>
</gene>
<comment type="pathway">
    <text evidence="7">tRNA modification; N(7)-methylguanine-tRNA biosynthesis.</text>
</comment>
<dbReference type="Gene3D" id="3.40.50.150">
    <property type="entry name" value="Vaccinia Virus protein VP39"/>
    <property type="match status" value="1"/>
</dbReference>
<evidence type="ECO:0000256" key="6">
    <source>
        <dbReference type="ARBA" id="ARBA00022694"/>
    </source>
</evidence>
<reference evidence="8 9" key="1">
    <citation type="journal article" date="2017" name="Genome Biol. Evol.">
        <title>Comparative Genomic Analysis Identifies a Campylobacter Clade Deficient in Selenium Metabolism.</title>
        <authorList>
            <person name="Miller W.G."/>
            <person name="Yee E."/>
            <person name="Lopes B.S."/>
            <person name="Chapman M.H."/>
            <person name="Huynh S."/>
            <person name="Bono J.L."/>
            <person name="Parker C.T."/>
            <person name="Strachan N.J.C."/>
            <person name="Forbes K.J."/>
        </authorList>
    </citation>
    <scope>NUCLEOTIDE SEQUENCE [LARGE SCALE GENOMIC DNA]</scope>
    <source>
        <strain evidence="8 9">RM8964</strain>
    </source>
</reference>
<evidence type="ECO:0000256" key="7">
    <source>
        <dbReference type="HAMAP-Rule" id="MF_01057"/>
    </source>
</evidence>